<dbReference type="Pfam" id="PF00999">
    <property type="entry name" value="Na_H_Exchanger"/>
    <property type="match status" value="1"/>
</dbReference>
<feature type="transmembrane region" description="Helical" evidence="8">
    <location>
        <begin position="92"/>
        <end position="112"/>
    </location>
</feature>
<evidence type="ECO:0000256" key="2">
    <source>
        <dbReference type="ARBA" id="ARBA00022448"/>
    </source>
</evidence>
<comment type="subcellular location">
    <subcellularLocation>
        <location evidence="1">Cell membrane</location>
        <topology evidence="1">Multi-pass membrane protein</topology>
    </subcellularLocation>
</comment>
<dbReference type="PANTHER" id="PTHR32507:SF8">
    <property type="entry name" value="CNH1P"/>
    <property type="match status" value="1"/>
</dbReference>
<feature type="transmembrane region" description="Helical" evidence="8">
    <location>
        <begin position="183"/>
        <end position="205"/>
    </location>
</feature>
<feature type="transmembrane region" description="Helical" evidence="8">
    <location>
        <begin position="302"/>
        <end position="322"/>
    </location>
</feature>
<dbReference type="Proteomes" id="UP001143362">
    <property type="component" value="Unassembled WGS sequence"/>
</dbReference>
<feature type="transmembrane region" description="Helical" evidence="8">
    <location>
        <begin position="31"/>
        <end position="51"/>
    </location>
</feature>
<keyword evidence="11" id="KW-1185">Reference proteome</keyword>
<evidence type="ECO:0000256" key="6">
    <source>
        <dbReference type="ARBA" id="ARBA00023065"/>
    </source>
</evidence>
<accession>A0ABT3TJQ9</accession>
<dbReference type="PANTHER" id="PTHR32507">
    <property type="entry name" value="NA(+)/H(+) ANTIPORTER 1"/>
    <property type="match status" value="1"/>
</dbReference>
<comment type="caution">
    <text evidence="10">The sequence shown here is derived from an EMBL/GenBank/DDBJ whole genome shotgun (WGS) entry which is preliminary data.</text>
</comment>
<feature type="transmembrane region" description="Helical" evidence="8">
    <location>
        <begin position="277"/>
        <end position="296"/>
    </location>
</feature>
<keyword evidence="6" id="KW-0406">Ion transport</keyword>
<evidence type="ECO:0000313" key="10">
    <source>
        <dbReference type="EMBL" id="MCX2982548.1"/>
    </source>
</evidence>
<organism evidence="10 11">
    <name type="scientific">Candidatus Litorirhabdus singularis</name>
    <dbReference type="NCBI Taxonomy" id="2518993"/>
    <lineage>
        <taxon>Bacteria</taxon>
        <taxon>Pseudomonadati</taxon>
        <taxon>Pseudomonadota</taxon>
        <taxon>Gammaproteobacteria</taxon>
        <taxon>Cellvibrionales</taxon>
        <taxon>Halieaceae</taxon>
        <taxon>Candidatus Litorirhabdus</taxon>
    </lineage>
</organism>
<feature type="transmembrane region" description="Helical" evidence="8">
    <location>
        <begin position="225"/>
        <end position="256"/>
    </location>
</feature>
<evidence type="ECO:0000256" key="8">
    <source>
        <dbReference type="SAM" id="Phobius"/>
    </source>
</evidence>
<evidence type="ECO:0000256" key="4">
    <source>
        <dbReference type="ARBA" id="ARBA00022692"/>
    </source>
</evidence>
<proteinExistence type="predicted"/>
<feature type="transmembrane region" description="Helical" evidence="8">
    <location>
        <begin position="334"/>
        <end position="354"/>
    </location>
</feature>
<evidence type="ECO:0000313" key="11">
    <source>
        <dbReference type="Proteomes" id="UP001143362"/>
    </source>
</evidence>
<evidence type="ECO:0000256" key="7">
    <source>
        <dbReference type="ARBA" id="ARBA00023136"/>
    </source>
</evidence>
<feature type="domain" description="Cation/H+ exchanger transmembrane" evidence="9">
    <location>
        <begin position="19"/>
        <end position="386"/>
    </location>
</feature>
<dbReference type="EMBL" id="SHNN01000003">
    <property type="protein sequence ID" value="MCX2982548.1"/>
    <property type="molecule type" value="Genomic_DNA"/>
</dbReference>
<evidence type="ECO:0000256" key="5">
    <source>
        <dbReference type="ARBA" id="ARBA00022989"/>
    </source>
</evidence>
<keyword evidence="7 8" id="KW-0472">Membrane</keyword>
<protein>
    <submittedName>
        <fullName evidence="10">Sodium:proton antiporter</fullName>
    </submittedName>
</protein>
<evidence type="ECO:0000259" key="9">
    <source>
        <dbReference type="Pfam" id="PF00999"/>
    </source>
</evidence>
<gene>
    <name evidence="10" type="ORF">EYC98_16925</name>
</gene>
<feature type="transmembrane region" description="Helical" evidence="8">
    <location>
        <begin position="360"/>
        <end position="380"/>
    </location>
</feature>
<dbReference type="RefSeq" id="WP_279246559.1">
    <property type="nucleotide sequence ID" value="NZ_SHNN01000003.1"/>
</dbReference>
<name>A0ABT3TJQ9_9GAMM</name>
<sequence length="409" mass="43428">MIYQTLGLLAVLALVYSATSGWFERRPINGALVYMMFGLLFGNLGLGWLNLDIGNEGLRLIAEITLGVVLFCDAAEADFEVLERNLRIPERLLGIGLPLTLGLGFGAALLLFDQMSYLEAAILATILAPTDAALGKAVISDHSVPARIRTSLNVESGLNDGICVPVLLALLALAAAEGAESGFFHFMVTEVGIGVFCGVVFTFAACKLLDVASENGWMDNAWRQLPVVSTALGCFALAQLLGGSGFIAAFCGGLLFGRIAGAQKQPMLESAEATGDTLAMITWVIFGAAVVGPALGSFSWQVFVYALLSLTVVRMLPVMLSLLGTSLSFNEKLFMAWFGPRGLASIVFVVIVLGENFPEIETIVITVLLTILFSVIAHGVTANPWVGALFASRPEVAGETNRSGYNDRH</sequence>
<evidence type="ECO:0000256" key="3">
    <source>
        <dbReference type="ARBA" id="ARBA00022449"/>
    </source>
</evidence>
<reference evidence="10" key="1">
    <citation type="submission" date="2019-02" db="EMBL/GenBank/DDBJ databases">
        <authorList>
            <person name="Li S.-H."/>
        </authorList>
    </citation>
    <scope>NUCLEOTIDE SEQUENCE</scope>
    <source>
        <strain evidence="10">IMCC14734</strain>
    </source>
</reference>
<dbReference type="InterPro" id="IPR006153">
    <property type="entry name" value="Cation/H_exchanger_TM"/>
</dbReference>
<feature type="transmembrane region" description="Helical" evidence="8">
    <location>
        <begin position="157"/>
        <end position="176"/>
    </location>
</feature>
<keyword evidence="5 8" id="KW-1133">Transmembrane helix</keyword>
<keyword evidence="4 8" id="KW-0812">Transmembrane</keyword>
<evidence type="ECO:0000256" key="1">
    <source>
        <dbReference type="ARBA" id="ARBA00004651"/>
    </source>
</evidence>
<keyword evidence="3" id="KW-0050">Antiport</keyword>
<keyword evidence="2" id="KW-0813">Transport</keyword>